<dbReference type="AlphaFoldDB" id="A0A016UPD2"/>
<name>A0A016UPD2_9BILA</name>
<protein>
    <submittedName>
        <fullName evidence="1">Uncharacterized protein</fullName>
    </submittedName>
</protein>
<sequence length="70" mass="7882">MDHLARLRLSKFDGQASVVQKPEDWSHSIPVSSLLRGLVPNLVGRSYKSMSSAFCLTQRITTSSKRMDFL</sequence>
<proteinExistence type="predicted"/>
<accession>A0A016UPD2</accession>
<organism evidence="1 2">
    <name type="scientific">Ancylostoma ceylanicum</name>
    <dbReference type="NCBI Taxonomy" id="53326"/>
    <lineage>
        <taxon>Eukaryota</taxon>
        <taxon>Metazoa</taxon>
        <taxon>Ecdysozoa</taxon>
        <taxon>Nematoda</taxon>
        <taxon>Chromadorea</taxon>
        <taxon>Rhabditida</taxon>
        <taxon>Rhabditina</taxon>
        <taxon>Rhabditomorpha</taxon>
        <taxon>Strongyloidea</taxon>
        <taxon>Ancylostomatidae</taxon>
        <taxon>Ancylostomatinae</taxon>
        <taxon>Ancylostoma</taxon>
    </lineage>
</organism>
<dbReference type="Proteomes" id="UP000024635">
    <property type="component" value="Unassembled WGS sequence"/>
</dbReference>
<dbReference type="EMBL" id="JARK01001368">
    <property type="protein sequence ID" value="EYC17015.1"/>
    <property type="molecule type" value="Genomic_DNA"/>
</dbReference>
<evidence type="ECO:0000313" key="1">
    <source>
        <dbReference type="EMBL" id="EYC17015.1"/>
    </source>
</evidence>
<reference evidence="2" key="1">
    <citation type="journal article" date="2015" name="Nat. Genet.">
        <title>The genome and transcriptome of the zoonotic hookworm Ancylostoma ceylanicum identify infection-specific gene families.</title>
        <authorList>
            <person name="Schwarz E.M."/>
            <person name="Hu Y."/>
            <person name="Antoshechkin I."/>
            <person name="Miller M.M."/>
            <person name="Sternberg P.W."/>
            <person name="Aroian R.V."/>
        </authorList>
    </citation>
    <scope>NUCLEOTIDE SEQUENCE</scope>
    <source>
        <strain evidence="2">HY135</strain>
    </source>
</reference>
<keyword evidence="2" id="KW-1185">Reference proteome</keyword>
<comment type="caution">
    <text evidence="1">The sequence shown here is derived from an EMBL/GenBank/DDBJ whole genome shotgun (WGS) entry which is preliminary data.</text>
</comment>
<gene>
    <name evidence="1" type="primary">Acey_s0032.g2619</name>
    <name evidence="1" type="ORF">Y032_0032g2619</name>
</gene>
<evidence type="ECO:0000313" key="2">
    <source>
        <dbReference type="Proteomes" id="UP000024635"/>
    </source>
</evidence>